<dbReference type="PROSITE" id="PS51447">
    <property type="entry name" value="FDX_ACB"/>
    <property type="match status" value="1"/>
</dbReference>
<dbReference type="SUPFAM" id="SSF54991">
    <property type="entry name" value="Anticodon-binding domain of PheRS"/>
    <property type="match status" value="1"/>
</dbReference>
<dbReference type="Gene3D" id="3.30.70.380">
    <property type="entry name" value="Ferrodoxin-fold anticodon-binding domain"/>
    <property type="match status" value="1"/>
</dbReference>
<gene>
    <name evidence="8" type="ORF">HJ588_17800</name>
</gene>
<sequence length="381" mass="41079">MSTCLSTTQLIDALLIRDLTDPGQGPHAMQQLLGALVESVRELARCPVIQLRESALVSTAANYDALGYAPSDITRSERYSRYVSSSVMLRSHTSAMLPPALARHLERGGPADALYAAAGLAYRRDAIDRTHTGEPHQLDLWRVTRSPVHRDDLVATLGAVAGVALPGCEWRVVDSPHSYTEGGLQLDVRRTDASGGGPGAGQGEWLELAEGGLIAPWLLRRAGLSPAEWAGVAVGIGLDRALMLRKSIGDIRLLRATDPRIARQMLDLSTYQPVSAMPAVRRDLSLVLSSGSDEELLGDRVRAALGDRAPELESVQLLSRTAYADLPEPARARLGLRPNQVNALVRLVIRPLDRTLTAAEANALRNDVYLALHDGEVVELA</sequence>
<dbReference type="InterPro" id="IPR045864">
    <property type="entry name" value="aa-tRNA-synth_II/BPL/LPL"/>
</dbReference>
<keyword evidence="5" id="KW-0648">Protein biosynthesis</keyword>
<evidence type="ECO:0000256" key="5">
    <source>
        <dbReference type="ARBA" id="ARBA00022917"/>
    </source>
</evidence>
<keyword evidence="6" id="KW-0030">Aminoacyl-tRNA synthetase</keyword>
<dbReference type="EMBL" id="JABENB010000003">
    <property type="protein sequence ID" value="NNG41116.1"/>
    <property type="molecule type" value="Genomic_DNA"/>
</dbReference>
<evidence type="ECO:0000259" key="7">
    <source>
        <dbReference type="PROSITE" id="PS51447"/>
    </source>
</evidence>
<evidence type="ECO:0000256" key="1">
    <source>
        <dbReference type="ARBA" id="ARBA00008226"/>
    </source>
</evidence>
<dbReference type="Gene3D" id="3.30.930.10">
    <property type="entry name" value="Bira Bifunctional Protein, Domain 2"/>
    <property type="match status" value="1"/>
</dbReference>
<comment type="similarity">
    <text evidence="1">Belongs to the class-II aminoacyl-tRNA synthetase family.</text>
</comment>
<evidence type="ECO:0000313" key="9">
    <source>
        <dbReference type="Proteomes" id="UP000557772"/>
    </source>
</evidence>
<organism evidence="8 9">
    <name type="scientific">Flexivirga aerilata</name>
    <dbReference type="NCBI Taxonomy" id="1656889"/>
    <lineage>
        <taxon>Bacteria</taxon>
        <taxon>Bacillati</taxon>
        <taxon>Actinomycetota</taxon>
        <taxon>Actinomycetes</taxon>
        <taxon>Micrococcales</taxon>
        <taxon>Dermacoccaceae</taxon>
        <taxon>Flexivirga</taxon>
    </lineage>
</organism>
<evidence type="ECO:0000256" key="6">
    <source>
        <dbReference type="ARBA" id="ARBA00023146"/>
    </source>
</evidence>
<protein>
    <recommendedName>
        <fullName evidence="7">FDX-ACB domain-containing protein</fullName>
    </recommendedName>
</protein>
<keyword evidence="9" id="KW-1185">Reference proteome</keyword>
<evidence type="ECO:0000256" key="3">
    <source>
        <dbReference type="ARBA" id="ARBA00022741"/>
    </source>
</evidence>
<reference evidence="8 9" key="1">
    <citation type="submission" date="2020-05" db="EMBL/GenBank/DDBJ databases">
        <title>Flexivirga sp. ID2601S isolated from air conditioner.</title>
        <authorList>
            <person name="Kim D.H."/>
        </authorList>
    </citation>
    <scope>NUCLEOTIDE SEQUENCE [LARGE SCALE GENOMIC DNA]</scope>
    <source>
        <strain evidence="8 9">ID2601S</strain>
    </source>
</reference>
<evidence type="ECO:0000256" key="4">
    <source>
        <dbReference type="ARBA" id="ARBA00022840"/>
    </source>
</evidence>
<dbReference type="GO" id="GO:0043039">
    <property type="term" value="P:tRNA aminoacylation"/>
    <property type="evidence" value="ECO:0007669"/>
    <property type="project" value="InterPro"/>
</dbReference>
<name>A0A849ANN5_9MICO</name>
<keyword evidence="4" id="KW-0067">ATP-binding</keyword>
<feature type="domain" description="FDX-ACB" evidence="7">
    <location>
        <begin position="275"/>
        <end position="381"/>
    </location>
</feature>
<dbReference type="GO" id="GO:0006412">
    <property type="term" value="P:translation"/>
    <property type="evidence" value="ECO:0007669"/>
    <property type="project" value="UniProtKB-KW"/>
</dbReference>
<evidence type="ECO:0000313" key="8">
    <source>
        <dbReference type="EMBL" id="NNG41116.1"/>
    </source>
</evidence>
<dbReference type="Proteomes" id="UP000557772">
    <property type="component" value="Unassembled WGS sequence"/>
</dbReference>
<keyword evidence="3" id="KW-0547">Nucleotide-binding</keyword>
<accession>A0A849ANN5</accession>
<dbReference type="SUPFAM" id="SSF55681">
    <property type="entry name" value="Class II aaRS and biotin synthetases"/>
    <property type="match status" value="1"/>
</dbReference>
<dbReference type="InterPro" id="IPR002319">
    <property type="entry name" value="Phenylalanyl-tRNA_Synthase"/>
</dbReference>
<comment type="caution">
    <text evidence="8">The sequence shown here is derived from an EMBL/GenBank/DDBJ whole genome shotgun (WGS) entry which is preliminary data.</text>
</comment>
<dbReference type="SMART" id="SM00896">
    <property type="entry name" value="FDX-ACB"/>
    <property type="match status" value="1"/>
</dbReference>
<evidence type="ECO:0000256" key="2">
    <source>
        <dbReference type="ARBA" id="ARBA00022598"/>
    </source>
</evidence>
<dbReference type="RefSeq" id="WP_171158136.1">
    <property type="nucleotide sequence ID" value="NZ_JABENB010000003.1"/>
</dbReference>
<dbReference type="GO" id="GO:0004812">
    <property type="term" value="F:aminoacyl-tRNA ligase activity"/>
    <property type="evidence" value="ECO:0007669"/>
    <property type="project" value="UniProtKB-KW"/>
</dbReference>
<dbReference type="InterPro" id="IPR036690">
    <property type="entry name" value="Fdx_antiC-bd_sf"/>
</dbReference>
<dbReference type="GO" id="GO:0005524">
    <property type="term" value="F:ATP binding"/>
    <property type="evidence" value="ECO:0007669"/>
    <property type="project" value="UniProtKB-KW"/>
</dbReference>
<dbReference type="InterPro" id="IPR005121">
    <property type="entry name" value="Fdx_antiC-bd"/>
</dbReference>
<proteinExistence type="inferred from homology"/>
<keyword evidence="2" id="KW-0436">Ligase</keyword>
<dbReference type="GO" id="GO:0000049">
    <property type="term" value="F:tRNA binding"/>
    <property type="evidence" value="ECO:0007669"/>
    <property type="project" value="InterPro"/>
</dbReference>
<dbReference type="AlphaFoldDB" id="A0A849ANN5"/>
<dbReference type="Pfam" id="PF01409">
    <property type="entry name" value="tRNA-synt_2d"/>
    <property type="match status" value="1"/>
</dbReference>